<protein>
    <submittedName>
        <fullName evidence="2">Uncharacterized protein</fullName>
    </submittedName>
</protein>
<evidence type="ECO:0000313" key="3">
    <source>
        <dbReference type="Proteomes" id="UP001359559"/>
    </source>
</evidence>
<keyword evidence="3" id="KW-1185">Reference proteome</keyword>
<accession>A0AAN9FPT1</accession>
<proteinExistence type="predicted"/>
<dbReference type="PANTHER" id="PTHR36746">
    <property type="entry name" value="BNAC04G51760D PROTEIN"/>
    <property type="match status" value="1"/>
</dbReference>
<feature type="region of interest" description="Disordered" evidence="1">
    <location>
        <begin position="79"/>
        <end position="128"/>
    </location>
</feature>
<dbReference type="PANTHER" id="PTHR36746:SF2">
    <property type="match status" value="1"/>
</dbReference>
<evidence type="ECO:0000256" key="1">
    <source>
        <dbReference type="SAM" id="MobiDB-lite"/>
    </source>
</evidence>
<dbReference type="Proteomes" id="UP001359559">
    <property type="component" value="Unassembled WGS sequence"/>
</dbReference>
<comment type="caution">
    <text evidence="2">The sequence shown here is derived from an EMBL/GenBank/DDBJ whole genome shotgun (WGS) entry which is preliminary data.</text>
</comment>
<dbReference type="AlphaFoldDB" id="A0AAN9FPT1"/>
<evidence type="ECO:0000313" key="2">
    <source>
        <dbReference type="EMBL" id="KAK7278836.1"/>
    </source>
</evidence>
<feature type="region of interest" description="Disordered" evidence="1">
    <location>
        <begin position="47"/>
        <end position="66"/>
    </location>
</feature>
<name>A0AAN9FPT1_CLITE</name>
<reference evidence="2 3" key="1">
    <citation type="submission" date="2024-01" db="EMBL/GenBank/DDBJ databases">
        <title>The genomes of 5 underutilized Papilionoideae crops provide insights into root nodulation and disease resistance.</title>
        <authorList>
            <person name="Yuan L."/>
        </authorList>
    </citation>
    <scope>NUCLEOTIDE SEQUENCE [LARGE SCALE GENOMIC DNA]</scope>
    <source>
        <strain evidence="2">LY-2023</strain>
        <tissue evidence="2">Leaf</tissue>
    </source>
</reference>
<organism evidence="2 3">
    <name type="scientific">Clitoria ternatea</name>
    <name type="common">Butterfly pea</name>
    <dbReference type="NCBI Taxonomy" id="43366"/>
    <lineage>
        <taxon>Eukaryota</taxon>
        <taxon>Viridiplantae</taxon>
        <taxon>Streptophyta</taxon>
        <taxon>Embryophyta</taxon>
        <taxon>Tracheophyta</taxon>
        <taxon>Spermatophyta</taxon>
        <taxon>Magnoliopsida</taxon>
        <taxon>eudicotyledons</taxon>
        <taxon>Gunneridae</taxon>
        <taxon>Pentapetalae</taxon>
        <taxon>rosids</taxon>
        <taxon>fabids</taxon>
        <taxon>Fabales</taxon>
        <taxon>Fabaceae</taxon>
        <taxon>Papilionoideae</taxon>
        <taxon>50 kb inversion clade</taxon>
        <taxon>NPAAA clade</taxon>
        <taxon>indigoferoid/millettioid clade</taxon>
        <taxon>Phaseoleae</taxon>
        <taxon>Clitoria</taxon>
    </lineage>
</organism>
<sequence length="128" mass="14521">MGNKNSAISGAKGGKGAKVGATEPHYVVSMQRKHTRKPEVVSLEVYTTEQHSKNNQKPLENDDTFSNYIQRTRYKIRSMSNVSSHDDERSNPAPTELVAKGANNEWENERDHFSEFIQNTKKKLRTVS</sequence>
<gene>
    <name evidence="2" type="ORF">RJT34_23874</name>
</gene>
<dbReference type="EMBL" id="JAYKXN010000006">
    <property type="protein sequence ID" value="KAK7278836.1"/>
    <property type="molecule type" value="Genomic_DNA"/>
</dbReference>
<feature type="region of interest" description="Disordered" evidence="1">
    <location>
        <begin position="1"/>
        <end position="23"/>
    </location>
</feature>